<keyword evidence="4" id="KW-1185">Reference proteome</keyword>
<dbReference type="EMBL" id="AJIL01000019">
    <property type="protein sequence ID" value="KNF03092.1"/>
    <property type="molecule type" value="Genomic_DNA"/>
</dbReference>
<evidence type="ECO:0000256" key="1">
    <source>
        <dbReference type="SAM" id="Coils"/>
    </source>
</evidence>
<keyword evidence="1" id="KW-0175">Coiled coil</keyword>
<protein>
    <submittedName>
        <fullName evidence="3">Uncharacterized protein</fullName>
    </submittedName>
</protein>
<evidence type="ECO:0000313" key="3">
    <source>
        <dbReference type="EMBL" id="KNF03092.1"/>
    </source>
</evidence>
<feature type="region of interest" description="Disordered" evidence="2">
    <location>
        <begin position="58"/>
        <end position="81"/>
    </location>
</feature>
<reference evidence="4" key="1">
    <citation type="submission" date="2014-03" db="EMBL/GenBank/DDBJ databases">
        <title>The Genome Sequence of Puccinia striiformis f. sp. tritici PST-78.</title>
        <authorList>
            <consortium name="The Broad Institute Genome Sequencing Platform"/>
            <person name="Cuomo C."/>
            <person name="Hulbert S."/>
            <person name="Chen X."/>
            <person name="Walker B."/>
            <person name="Young S.K."/>
            <person name="Zeng Q."/>
            <person name="Gargeya S."/>
            <person name="Fitzgerald M."/>
            <person name="Haas B."/>
            <person name="Abouelleil A."/>
            <person name="Alvarado L."/>
            <person name="Arachchi H.M."/>
            <person name="Berlin A.M."/>
            <person name="Chapman S.B."/>
            <person name="Goldberg J."/>
            <person name="Griggs A."/>
            <person name="Gujja S."/>
            <person name="Hansen M."/>
            <person name="Howarth C."/>
            <person name="Imamovic A."/>
            <person name="Larimer J."/>
            <person name="McCowan C."/>
            <person name="Montmayeur A."/>
            <person name="Murphy C."/>
            <person name="Neiman D."/>
            <person name="Pearson M."/>
            <person name="Priest M."/>
            <person name="Roberts A."/>
            <person name="Saif S."/>
            <person name="Shea T."/>
            <person name="Sisk P."/>
            <person name="Sykes S."/>
            <person name="Wortman J."/>
            <person name="Nusbaum C."/>
            <person name="Birren B."/>
        </authorList>
    </citation>
    <scope>NUCLEOTIDE SEQUENCE [LARGE SCALE GENOMIC DNA]</scope>
    <source>
        <strain evidence="4">race PST-78</strain>
    </source>
</reference>
<organism evidence="3 4">
    <name type="scientific">Puccinia striiformis f. sp. tritici PST-78</name>
    <dbReference type="NCBI Taxonomy" id="1165861"/>
    <lineage>
        <taxon>Eukaryota</taxon>
        <taxon>Fungi</taxon>
        <taxon>Dikarya</taxon>
        <taxon>Basidiomycota</taxon>
        <taxon>Pucciniomycotina</taxon>
        <taxon>Pucciniomycetes</taxon>
        <taxon>Pucciniales</taxon>
        <taxon>Pucciniaceae</taxon>
        <taxon>Puccinia</taxon>
    </lineage>
</organism>
<feature type="compositionally biased region" description="Low complexity" evidence="2">
    <location>
        <begin position="168"/>
        <end position="188"/>
    </location>
</feature>
<feature type="coiled-coil region" evidence="1">
    <location>
        <begin position="399"/>
        <end position="426"/>
    </location>
</feature>
<name>A0A0L0VV74_9BASI</name>
<feature type="compositionally biased region" description="Polar residues" evidence="2">
    <location>
        <begin position="107"/>
        <end position="120"/>
    </location>
</feature>
<feature type="region of interest" description="Disordered" evidence="2">
    <location>
        <begin position="107"/>
        <end position="244"/>
    </location>
</feature>
<feature type="compositionally biased region" description="Low complexity" evidence="2">
    <location>
        <begin position="229"/>
        <end position="244"/>
    </location>
</feature>
<evidence type="ECO:0000313" key="4">
    <source>
        <dbReference type="Proteomes" id="UP000054564"/>
    </source>
</evidence>
<dbReference type="Proteomes" id="UP000054564">
    <property type="component" value="Unassembled WGS sequence"/>
</dbReference>
<sequence length="555" mass="60483">MSLSKPPATKTATLSRRTPVPGAAAAGTPKTITRTNTKTNITRLPATQPRTTIANTPQTIKAQSRLPRAAANTPGISNPATKKLRVKKVEKPNAVVLVPSLAITLEPSPSKQISTGTDPDQTPKKKSNLNTSQNDRTAIAFPTTSSIAEQTPKRPMTRARSKQILDRSTTSSTLGISQTSSSNHSSSSTGIPKIKRRPSRVMELAQAFQQQQEAKSLSVTPQRKRPQQSISPKGSSSIGNNNNSPNIAALAASLTKQNQKDISNSLGRRSIASDMLRYSTMSSLDWEDEQQHVLLTDPNETVAMVAEISLNNMNTPLKPAAAASAAVQSAAIALASARSNFLNIVHDHHHHENNNSKVKGLDSPMKRITKRESIGLLSPLSRSTNVPPPCSTIDFEAHLARLSSELERATQREVELKLEIENVRRLDKDREECLVQEIHRLEADLNTSNLANISIQNSLDSISFEHQSHKDNLDKLQNDYSKLLIINSSSSDSSSSSTNTRSALIDQVNRSYNDVHSHIQDDINQIHQDLEVLQFCKVSLALSFDSSSSSTTTTM</sequence>
<accession>A0A0L0VV74</accession>
<gene>
    <name evidence="3" type="ORF">PSTG_03677</name>
</gene>
<feature type="compositionally biased region" description="Low complexity" evidence="2">
    <location>
        <begin position="205"/>
        <end position="214"/>
    </location>
</feature>
<proteinExistence type="predicted"/>
<feature type="compositionally biased region" description="Polar residues" evidence="2">
    <location>
        <begin position="128"/>
        <end position="149"/>
    </location>
</feature>
<dbReference type="AlphaFoldDB" id="A0A0L0VV74"/>
<dbReference type="OrthoDB" id="2505741at2759"/>
<feature type="compositionally biased region" description="Low complexity" evidence="2">
    <location>
        <begin position="22"/>
        <end position="38"/>
    </location>
</feature>
<evidence type="ECO:0000256" key="2">
    <source>
        <dbReference type="SAM" id="MobiDB-lite"/>
    </source>
</evidence>
<feature type="region of interest" description="Disordered" evidence="2">
    <location>
        <begin position="1"/>
        <end position="38"/>
    </location>
</feature>
<comment type="caution">
    <text evidence="3">The sequence shown here is derived from an EMBL/GenBank/DDBJ whole genome shotgun (WGS) entry which is preliminary data.</text>
</comment>